<evidence type="ECO:0000313" key="1">
    <source>
        <dbReference type="EMBL" id="MCQ5343074.1"/>
    </source>
</evidence>
<dbReference type="EMBL" id="JANGEW010000015">
    <property type="protein sequence ID" value="MCQ5343074.1"/>
    <property type="molecule type" value="Genomic_DNA"/>
</dbReference>
<gene>
    <name evidence="1" type="ORF">NE675_08580</name>
</gene>
<keyword evidence="2" id="KW-1185">Reference proteome</keyword>
<accession>A0ABT1STE3</accession>
<evidence type="ECO:0000313" key="2">
    <source>
        <dbReference type="Proteomes" id="UP001206692"/>
    </source>
</evidence>
<dbReference type="Proteomes" id="UP001206692">
    <property type="component" value="Unassembled WGS sequence"/>
</dbReference>
<comment type="caution">
    <text evidence="1">The sequence shown here is derived from an EMBL/GenBank/DDBJ whole genome shotgun (WGS) entry which is preliminary data.</text>
</comment>
<organism evidence="1 2">
    <name type="scientific">Megasphaera massiliensis</name>
    <dbReference type="NCBI Taxonomy" id="1232428"/>
    <lineage>
        <taxon>Bacteria</taxon>
        <taxon>Bacillati</taxon>
        <taxon>Bacillota</taxon>
        <taxon>Negativicutes</taxon>
        <taxon>Veillonellales</taxon>
        <taxon>Veillonellaceae</taxon>
        <taxon>Megasphaera</taxon>
    </lineage>
</organism>
<reference evidence="1 2" key="1">
    <citation type="submission" date="2022-06" db="EMBL/GenBank/DDBJ databases">
        <title>Isolation of gut microbiota from human fecal samples.</title>
        <authorList>
            <person name="Pamer E.G."/>
            <person name="Barat B."/>
            <person name="Waligurski E."/>
            <person name="Medina S."/>
            <person name="Paddock L."/>
            <person name="Mostad J."/>
        </authorList>
    </citation>
    <scope>NUCLEOTIDE SEQUENCE [LARGE SCALE GENOMIC DNA]</scope>
    <source>
        <strain evidence="1 2">DFI.1.1</strain>
    </source>
</reference>
<name>A0ABT1STE3_9FIRM</name>
<proteinExistence type="predicted"/>
<dbReference type="RefSeq" id="WP_062412438.1">
    <property type="nucleotide sequence ID" value="NZ_JAJCIO010000006.1"/>
</dbReference>
<sequence length="114" mass="12358">MHFINLTPHDIQLVYQDPDLDHESIDIIPASGILARCDVIKEEVGTAGPVPVYNMTYGPVQGLPEPQADTAYIVSSVVAQSLAGSRDDVLVPIDFVRDDQGQITGCRSLGRLLK</sequence>
<protein>
    <submittedName>
        <fullName evidence="1">Uncharacterized protein</fullName>
    </submittedName>
</protein>